<dbReference type="InterPro" id="IPR012654">
    <property type="entry name" value="CHP02391"/>
</dbReference>
<dbReference type="Pfam" id="PF09509">
    <property type="entry name" value="Hypoth_Ymh"/>
    <property type="match status" value="1"/>
</dbReference>
<feature type="region of interest" description="Disordered" evidence="1">
    <location>
        <begin position="1"/>
        <end position="21"/>
    </location>
</feature>
<evidence type="ECO:0000313" key="3">
    <source>
        <dbReference type="EMBL" id="MFC4359239.1"/>
    </source>
</evidence>
<dbReference type="RefSeq" id="WP_267622881.1">
    <property type="nucleotide sequence ID" value="NZ_JAODIW010000006.1"/>
</dbReference>
<evidence type="ECO:0000259" key="2">
    <source>
        <dbReference type="Pfam" id="PF09509"/>
    </source>
</evidence>
<keyword evidence="4" id="KW-1185">Reference proteome</keyword>
<evidence type="ECO:0000313" key="4">
    <source>
        <dbReference type="Proteomes" id="UP001595921"/>
    </source>
</evidence>
<dbReference type="AlphaFoldDB" id="A0ABD5PFF1"/>
<protein>
    <submittedName>
        <fullName evidence="3">TIGR02391 family protein</fullName>
    </submittedName>
</protein>
<sequence length="175" mass="19850">MNPSIRFHETADEDGPQDRKNGEKLLNFLDEVRQGAEKGNTIDSLHDGELIERCLPLFEQGKYPEAARLAGQILEERVDDVPIESLENFGGTNLMHQAFSPDGGPVRLASENSEQKGLMYLFAGAYLAIRNPLSHRTPDPERNRYLDQIDRNQSRNAIHTIDFLLTVLERYSNID</sequence>
<evidence type="ECO:0000256" key="1">
    <source>
        <dbReference type="SAM" id="MobiDB-lite"/>
    </source>
</evidence>
<name>A0ABD5PFF1_9EURY</name>
<comment type="caution">
    <text evidence="3">The sequence shown here is derived from an EMBL/GenBank/DDBJ whole genome shotgun (WGS) entry which is preliminary data.</text>
</comment>
<organism evidence="3 4">
    <name type="scientific">Halobium salinum</name>
    <dbReference type="NCBI Taxonomy" id="1364940"/>
    <lineage>
        <taxon>Archaea</taxon>
        <taxon>Methanobacteriati</taxon>
        <taxon>Methanobacteriota</taxon>
        <taxon>Stenosarchaea group</taxon>
        <taxon>Halobacteria</taxon>
        <taxon>Halobacteriales</taxon>
        <taxon>Haloferacaceae</taxon>
        <taxon>Halobium</taxon>
    </lineage>
</organism>
<accession>A0ABD5PFF1</accession>
<dbReference type="Proteomes" id="UP001595921">
    <property type="component" value="Unassembled WGS sequence"/>
</dbReference>
<reference evidence="3 4" key="1">
    <citation type="journal article" date="2019" name="Int. J. Syst. Evol. Microbiol.">
        <title>The Global Catalogue of Microorganisms (GCM) 10K type strain sequencing project: providing services to taxonomists for standard genome sequencing and annotation.</title>
        <authorList>
            <consortium name="The Broad Institute Genomics Platform"/>
            <consortium name="The Broad Institute Genome Sequencing Center for Infectious Disease"/>
            <person name="Wu L."/>
            <person name="Ma J."/>
        </authorList>
    </citation>
    <scope>NUCLEOTIDE SEQUENCE [LARGE SCALE GENOMIC DNA]</scope>
    <source>
        <strain evidence="3 4">CGMCC 1.12553</strain>
    </source>
</reference>
<dbReference type="EMBL" id="JBHSDS010000008">
    <property type="protein sequence ID" value="MFC4359239.1"/>
    <property type="molecule type" value="Genomic_DNA"/>
</dbReference>
<feature type="domain" description="Conserved hypothetical protein CHP02391" evidence="2">
    <location>
        <begin position="47"/>
        <end position="167"/>
    </location>
</feature>
<gene>
    <name evidence="3" type="ORF">ACFO0N_14935</name>
</gene>
<proteinExistence type="predicted"/>